<evidence type="ECO:0000256" key="4">
    <source>
        <dbReference type="SAM" id="MobiDB-lite"/>
    </source>
</evidence>
<proteinExistence type="predicted"/>
<dbReference type="OrthoDB" id="1875751at2759"/>
<organism evidence="6 7">
    <name type="scientific">Rhamnella rubrinervis</name>
    <dbReference type="NCBI Taxonomy" id="2594499"/>
    <lineage>
        <taxon>Eukaryota</taxon>
        <taxon>Viridiplantae</taxon>
        <taxon>Streptophyta</taxon>
        <taxon>Embryophyta</taxon>
        <taxon>Tracheophyta</taxon>
        <taxon>Spermatophyta</taxon>
        <taxon>Magnoliopsida</taxon>
        <taxon>eudicotyledons</taxon>
        <taxon>Gunneridae</taxon>
        <taxon>Pentapetalae</taxon>
        <taxon>rosids</taxon>
        <taxon>fabids</taxon>
        <taxon>Rosales</taxon>
        <taxon>Rhamnaceae</taxon>
        <taxon>rhamnoid group</taxon>
        <taxon>Rhamneae</taxon>
        <taxon>Rhamnella</taxon>
    </lineage>
</organism>
<evidence type="ECO:0000313" key="6">
    <source>
        <dbReference type="EMBL" id="KAF3450593.1"/>
    </source>
</evidence>
<dbReference type="InterPro" id="IPR000504">
    <property type="entry name" value="RRM_dom"/>
</dbReference>
<reference evidence="6" key="1">
    <citation type="submission" date="2020-03" db="EMBL/GenBank/DDBJ databases">
        <title>A high-quality chromosome-level genome assembly of a woody plant with both climbing and erect habits, Rhamnella rubrinervis.</title>
        <authorList>
            <person name="Lu Z."/>
            <person name="Yang Y."/>
            <person name="Zhu X."/>
            <person name="Sun Y."/>
        </authorList>
    </citation>
    <scope>NUCLEOTIDE SEQUENCE</scope>
    <source>
        <strain evidence="6">BYM</strain>
        <tissue evidence="6">Leaf</tissue>
    </source>
</reference>
<dbReference type="AlphaFoldDB" id="A0A8K0MM06"/>
<keyword evidence="7" id="KW-1185">Reference proteome</keyword>
<gene>
    <name evidence="6" type="ORF">FNV43_RR06682</name>
</gene>
<evidence type="ECO:0000256" key="2">
    <source>
        <dbReference type="ARBA" id="ARBA00022884"/>
    </source>
</evidence>
<evidence type="ECO:0000259" key="5">
    <source>
        <dbReference type="PROSITE" id="PS50102"/>
    </source>
</evidence>
<dbReference type="Gene3D" id="3.30.70.330">
    <property type="match status" value="2"/>
</dbReference>
<name>A0A8K0MM06_9ROSA</name>
<evidence type="ECO:0000256" key="1">
    <source>
        <dbReference type="ARBA" id="ARBA00022737"/>
    </source>
</evidence>
<dbReference type="Pfam" id="PF00076">
    <property type="entry name" value="RRM_1"/>
    <property type="match status" value="2"/>
</dbReference>
<dbReference type="PANTHER" id="PTHR48032">
    <property type="entry name" value="RNA-BINDING PROTEIN MUSASHI HOMOLOG RBP6"/>
    <property type="match status" value="1"/>
</dbReference>
<dbReference type="FunFam" id="3.30.70.330:FF:000051">
    <property type="entry name" value="Heterogeneous nuclear ribonucleoprotein 1"/>
    <property type="match status" value="1"/>
</dbReference>
<dbReference type="PROSITE" id="PS50102">
    <property type="entry name" value="RRM"/>
    <property type="match status" value="2"/>
</dbReference>
<sequence>MDGYSEKGQYGDNQKQFNEEEYQEGFGRQEQQYDSELGFARNGDGGENEMRDSIGHRDSASGKLFVGGISWETTEESFTNYFSNYGEITDSVIMIDKHSGRPRGFGFVTFCNPAVADKVLEEDHVLDGRAVEVKRTVPREDMEVKGIVKTKKIFVGGLPASLTNDELREYFSLYGSIVDYQIMIDYKTGRSRGFGFITFENEDAVENIFSEGKIHELGGKQVEIKRAQPRKGGGDYNAKSYGGFGDAAARYSGYNSGGGYSGSYGGYDVYDAYSNYGGNYGGGYAGFYGSYGGYAYGFGYGGPMYGNAGFGANGYGIPGGYSSAAAYGGGNSKWYGNGFVGRGGGGGGGNGYDRGGGSMTGRYHPYLK</sequence>
<protein>
    <recommendedName>
        <fullName evidence="5">RRM domain-containing protein</fullName>
    </recommendedName>
</protein>
<feature type="compositionally biased region" description="Basic and acidic residues" evidence="4">
    <location>
        <begin position="48"/>
        <end position="57"/>
    </location>
</feature>
<dbReference type="CDD" id="cd12325">
    <property type="entry name" value="RRM1_hnRNPA_hnRNPD_like"/>
    <property type="match status" value="1"/>
</dbReference>
<dbReference type="Proteomes" id="UP000796880">
    <property type="component" value="Unassembled WGS sequence"/>
</dbReference>
<dbReference type="SMART" id="SM00360">
    <property type="entry name" value="RRM"/>
    <property type="match status" value="2"/>
</dbReference>
<dbReference type="GO" id="GO:0003729">
    <property type="term" value="F:mRNA binding"/>
    <property type="evidence" value="ECO:0007669"/>
    <property type="project" value="TreeGrafter"/>
</dbReference>
<dbReference type="PANTHER" id="PTHR48032:SF6">
    <property type="entry name" value="RNA-BINDING (RRM_RBD_RNP MOTIFS) FAMILY PROTEIN"/>
    <property type="match status" value="1"/>
</dbReference>
<dbReference type="GO" id="GO:0006417">
    <property type="term" value="P:regulation of translation"/>
    <property type="evidence" value="ECO:0007669"/>
    <property type="project" value="TreeGrafter"/>
</dbReference>
<dbReference type="InterPro" id="IPR012677">
    <property type="entry name" value="Nucleotide-bd_a/b_plait_sf"/>
</dbReference>
<keyword evidence="2 3" id="KW-0694">RNA-binding</keyword>
<feature type="domain" description="RRM" evidence="5">
    <location>
        <begin position="151"/>
        <end position="229"/>
    </location>
</feature>
<dbReference type="SUPFAM" id="SSF54928">
    <property type="entry name" value="RNA-binding domain, RBD"/>
    <property type="match status" value="2"/>
</dbReference>
<comment type="caution">
    <text evidence="6">The sequence shown here is derived from an EMBL/GenBank/DDBJ whole genome shotgun (WGS) entry which is preliminary data.</text>
</comment>
<feature type="region of interest" description="Disordered" evidence="4">
    <location>
        <begin position="1"/>
        <end position="57"/>
    </location>
</feature>
<dbReference type="InterPro" id="IPR035979">
    <property type="entry name" value="RBD_domain_sf"/>
</dbReference>
<evidence type="ECO:0000256" key="3">
    <source>
        <dbReference type="PROSITE-ProRule" id="PRU00176"/>
    </source>
</evidence>
<keyword evidence="1" id="KW-0677">Repeat</keyword>
<accession>A0A8K0MM06</accession>
<evidence type="ECO:0000313" key="7">
    <source>
        <dbReference type="Proteomes" id="UP000796880"/>
    </source>
</evidence>
<feature type="domain" description="RRM" evidence="5">
    <location>
        <begin position="62"/>
        <end position="138"/>
    </location>
</feature>
<dbReference type="EMBL" id="VOIH02000003">
    <property type="protein sequence ID" value="KAF3450593.1"/>
    <property type="molecule type" value="Genomic_DNA"/>
</dbReference>